<dbReference type="Gene3D" id="1.10.1070.11">
    <property type="entry name" value="Phosphatidylinositol 3-/4-kinase, catalytic domain"/>
    <property type="match status" value="1"/>
</dbReference>
<dbReference type="PROSITE" id="PS51546">
    <property type="entry name" value="PI3K_RBD"/>
    <property type="match status" value="1"/>
</dbReference>
<dbReference type="Gene3D" id="2.30.29.30">
    <property type="entry name" value="Pleckstrin-homology domain (PH domain)/Phosphotyrosine-binding domain (PTB)"/>
    <property type="match status" value="2"/>
</dbReference>
<evidence type="ECO:0000259" key="8">
    <source>
        <dbReference type="PROSITE" id="PS51546"/>
    </source>
</evidence>
<dbReference type="SUPFAM" id="SSF50729">
    <property type="entry name" value="PH domain-like"/>
    <property type="match status" value="2"/>
</dbReference>
<dbReference type="PANTHER" id="PTHR10048">
    <property type="entry name" value="PHOSPHATIDYLINOSITOL KINASE"/>
    <property type="match status" value="1"/>
</dbReference>
<dbReference type="Gene3D" id="3.30.1010.10">
    <property type="entry name" value="Phosphatidylinositol 3-kinase Catalytic Subunit, Chain A, domain 4"/>
    <property type="match status" value="1"/>
</dbReference>
<feature type="domain" description="PI3K-RBD" evidence="8">
    <location>
        <begin position="217"/>
        <end position="313"/>
    </location>
</feature>
<evidence type="ECO:0000256" key="4">
    <source>
        <dbReference type="ARBA" id="ARBA00022840"/>
    </source>
</evidence>
<dbReference type="Pfam" id="PF00169">
    <property type="entry name" value="PH"/>
    <property type="match status" value="1"/>
</dbReference>
<dbReference type="SUPFAM" id="SSF48371">
    <property type="entry name" value="ARM repeat"/>
    <property type="match status" value="1"/>
</dbReference>
<dbReference type="GO" id="GO:0048015">
    <property type="term" value="P:phosphatidylinositol-mediated signaling"/>
    <property type="evidence" value="ECO:0007669"/>
    <property type="project" value="TreeGrafter"/>
</dbReference>
<dbReference type="InterPro" id="IPR011009">
    <property type="entry name" value="Kinase-like_dom_sf"/>
</dbReference>
<dbReference type="eggNOG" id="KOG0904">
    <property type="taxonomic scope" value="Eukaryota"/>
</dbReference>
<evidence type="ECO:0000256" key="2">
    <source>
        <dbReference type="ARBA" id="ARBA00022741"/>
    </source>
</evidence>
<feature type="domain" description="PIK helical" evidence="7">
    <location>
        <begin position="477"/>
        <end position="653"/>
    </location>
</feature>
<dbReference type="PROSITE" id="PS50003">
    <property type="entry name" value="PH_DOMAIN"/>
    <property type="match status" value="1"/>
</dbReference>
<dbReference type="SMART" id="SM00145">
    <property type="entry name" value="PI3Ka"/>
    <property type="match status" value="1"/>
</dbReference>
<dbReference type="InterPro" id="IPR016024">
    <property type="entry name" value="ARM-type_fold"/>
</dbReference>
<dbReference type="OrthoDB" id="67688at2759"/>
<dbReference type="GO" id="GO:0035005">
    <property type="term" value="F:1-phosphatidylinositol-4-phosphate 3-kinase activity"/>
    <property type="evidence" value="ECO:0007669"/>
    <property type="project" value="TreeGrafter"/>
</dbReference>
<dbReference type="SUPFAM" id="SSF54236">
    <property type="entry name" value="Ubiquitin-like"/>
    <property type="match status" value="1"/>
</dbReference>
<dbReference type="CDD" id="cd00864">
    <property type="entry name" value="PI3Ka"/>
    <property type="match status" value="1"/>
</dbReference>
<name>A0A024UN46_9STRA</name>
<dbReference type="SUPFAM" id="SSF56112">
    <property type="entry name" value="Protein kinase-like (PK-like)"/>
    <property type="match status" value="1"/>
</dbReference>
<dbReference type="PANTHER" id="PTHR10048:SF14">
    <property type="entry name" value="LD28067P"/>
    <property type="match status" value="1"/>
</dbReference>
<feature type="domain" description="PI3K/PI4K catalytic" evidence="6">
    <location>
        <begin position="727"/>
        <end position="1003"/>
    </location>
</feature>
<dbReference type="InterPro" id="IPR000403">
    <property type="entry name" value="PI3/4_kinase_cat_dom"/>
</dbReference>
<dbReference type="Gene3D" id="3.10.20.770">
    <property type="match status" value="1"/>
</dbReference>
<dbReference type="Gene3D" id="1.25.40.70">
    <property type="entry name" value="Phosphatidylinositol 3-kinase, accessory domain (PIK)"/>
    <property type="match status" value="1"/>
</dbReference>
<dbReference type="SMART" id="SM00146">
    <property type="entry name" value="PI3Kc"/>
    <property type="match status" value="1"/>
</dbReference>
<dbReference type="GO" id="GO:0043491">
    <property type="term" value="P:phosphatidylinositol 3-kinase/protein kinase B signal transduction"/>
    <property type="evidence" value="ECO:0007669"/>
    <property type="project" value="TreeGrafter"/>
</dbReference>
<dbReference type="AlphaFoldDB" id="A0A024UN46"/>
<dbReference type="Pfam" id="PF00454">
    <property type="entry name" value="PI3_PI4_kinase"/>
    <property type="match status" value="1"/>
</dbReference>
<dbReference type="VEuPathDB" id="FungiDB:H310_02176"/>
<dbReference type="Pfam" id="PF00613">
    <property type="entry name" value="PI3Ka"/>
    <property type="match status" value="1"/>
</dbReference>
<dbReference type="InterPro" id="IPR036940">
    <property type="entry name" value="PI3/4_kinase_cat_sf"/>
</dbReference>
<dbReference type="GO" id="GO:0005524">
    <property type="term" value="F:ATP binding"/>
    <property type="evidence" value="ECO:0007669"/>
    <property type="project" value="UniProtKB-KW"/>
</dbReference>
<proteinExistence type="predicted"/>
<dbReference type="EMBL" id="KI913954">
    <property type="protein sequence ID" value="ETW07729.1"/>
    <property type="molecule type" value="Genomic_DNA"/>
</dbReference>
<keyword evidence="2" id="KW-0547">Nucleotide-binding</keyword>
<keyword evidence="1" id="KW-0808">Transferase</keyword>
<dbReference type="GO" id="GO:0016303">
    <property type="term" value="F:1-phosphatidylinositol-3-kinase activity"/>
    <property type="evidence" value="ECO:0007669"/>
    <property type="project" value="TreeGrafter"/>
</dbReference>
<dbReference type="InterPro" id="IPR011993">
    <property type="entry name" value="PH-like_dom_sf"/>
</dbReference>
<dbReference type="Pfam" id="PF00794">
    <property type="entry name" value="PI3K_rbd"/>
    <property type="match status" value="1"/>
</dbReference>
<dbReference type="GO" id="GO:0005737">
    <property type="term" value="C:cytoplasm"/>
    <property type="evidence" value="ECO:0007669"/>
    <property type="project" value="TreeGrafter"/>
</dbReference>
<dbReference type="InterPro" id="IPR001263">
    <property type="entry name" value="PI3K_accessory_dom"/>
</dbReference>
<dbReference type="GO" id="GO:0005886">
    <property type="term" value="C:plasma membrane"/>
    <property type="evidence" value="ECO:0007669"/>
    <property type="project" value="TreeGrafter"/>
</dbReference>
<dbReference type="InterPro" id="IPR000341">
    <property type="entry name" value="PI3K_Ras-bd_dom"/>
</dbReference>
<evidence type="ECO:0000259" key="6">
    <source>
        <dbReference type="PROSITE" id="PS50290"/>
    </source>
</evidence>
<sequence>MLSDTPPSAIRANKTSTDTTRIWYPVPELVETDAHATMLAKAHGILQQMAGHDRATTEALEMNANMPEYCLDEASWMATQVSPLQPPYTRTTTIKTVARLPKDLLVAADSSTLHSKRLHHCDYMWKRGRVNQAMKRRYMDLQDSKLSYFKALSDGNQYPRGVVNLTEVSLVRPNADLTQLELVTSKRTWVLQPELDFEAWARAICESVPYNVVHVALVSLLQLTEVDSSSKNEVRLVILPTDTVDDVVGHVFESHLAKLDSVPLASPYNPSDYFLQVTGFHDYMVHRTTPMDRYVHVQECMATKATLFLTLLHRDRIAATIYHPNRPMIAPLKDYATPQQEQDLSHGTVAPQHVGSLELDRSLDRSGWLIHQHASSSWTKKWCQLTYSTGTMVMAAINKSHGPMLHEALPLSGANVTALANAPHPGQQAWVFQLAFPGNSTGILLGTRTRYERDAWVKTIQLVVAAASPVERDAAKSNVPTVADLGEFHYVVHLIRESPLFQLCGFEKAALWHHRREFLDSFEALPRLLSSVNWRDPQQARDMVELLPEWTKPSHPALYIALLECGDSRVRQFVVDQLATLSDNTFRLILPQLVQAVKSDAQEMSPLSALLIERAVKAPTTLGVDLYWALKVETDLPQHRERFGLVLNAYIGICTDNIRSTLELQDAMFGLGGRVEAVCREIKRVQKLGASDKDVSALLHAQLTNVNKSLQPCLLPVDSRVKVGQLVVANCRVMRSTHVALWLEFENAEIGHPSVCVIFKYGNDVRQEALALQLMRVMDVIWKEEGMHLGVEPCRCVATGSSMGLIQVVPQAISFAAIQRQVGGLRGLLGRVDFDRVLLWIHESNPKPLKLATMKDLFLRSCAGHCVAVHVLGFQNTTCDNIFVTLSARCYLVDVGTLLRRCTITQELQPVGLTTQVSHVVEDGNGRELDEFIKTGVEAFNSIRRHLHLLLSLLQLMIPLQLPNLKNQDDLMYIVEAIAPEKTSKDAALMFEDLITRTPTIGRLGPFKLVLDEIKRRWGQL</sequence>
<dbReference type="InterPro" id="IPR042236">
    <property type="entry name" value="PI3K_accessory_sf"/>
</dbReference>
<reference evidence="9" key="1">
    <citation type="submission" date="2013-12" db="EMBL/GenBank/DDBJ databases">
        <title>The Genome Sequence of Aphanomyces invadans NJM9701.</title>
        <authorList>
            <consortium name="The Broad Institute Genomics Platform"/>
            <person name="Russ C."/>
            <person name="Tyler B."/>
            <person name="van West P."/>
            <person name="Dieguez-Uribeondo J."/>
            <person name="Young S.K."/>
            <person name="Zeng Q."/>
            <person name="Gargeya S."/>
            <person name="Fitzgerald M."/>
            <person name="Abouelleil A."/>
            <person name="Alvarado L."/>
            <person name="Chapman S.B."/>
            <person name="Gainer-Dewar J."/>
            <person name="Goldberg J."/>
            <person name="Griggs A."/>
            <person name="Gujja S."/>
            <person name="Hansen M."/>
            <person name="Howarth C."/>
            <person name="Imamovic A."/>
            <person name="Ireland A."/>
            <person name="Larimer J."/>
            <person name="McCowan C."/>
            <person name="Murphy C."/>
            <person name="Pearson M."/>
            <person name="Poon T.W."/>
            <person name="Priest M."/>
            <person name="Roberts A."/>
            <person name="Saif S."/>
            <person name="Shea T."/>
            <person name="Sykes S."/>
            <person name="Wortman J."/>
            <person name="Nusbaum C."/>
            <person name="Birren B."/>
        </authorList>
    </citation>
    <scope>NUCLEOTIDE SEQUENCE [LARGE SCALE GENOMIC DNA]</scope>
    <source>
        <strain evidence="9">NJM9701</strain>
    </source>
</reference>
<feature type="domain" description="PH" evidence="5">
    <location>
        <begin position="362"/>
        <end position="465"/>
    </location>
</feature>
<evidence type="ECO:0008006" key="10">
    <source>
        <dbReference type="Google" id="ProtNLM"/>
    </source>
</evidence>
<evidence type="ECO:0000259" key="7">
    <source>
        <dbReference type="PROSITE" id="PS51545"/>
    </source>
</evidence>
<evidence type="ECO:0000259" key="5">
    <source>
        <dbReference type="PROSITE" id="PS50003"/>
    </source>
</evidence>
<dbReference type="PROSITE" id="PS51545">
    <property type="entry name" value="PIK_HELICAL"/>
    <property type="match status" value="1"/>
</dbReference>
<accession>A0A024UN46</accession>
<gene>
    <name evidence="9" type="ORF">H310_02176</name>
</gene>
<evidence type="ECO:0000256" key="1">
    <source>
        <dbReference type="ARBA" id="ARBA00022679"/>
    </source>
</evidence>
<dbReference type="InterPro" id="IPR001849">
    <property type="entry name" value="PH_domain"/>
</dbReference>
<organism evidence="9">
    <name type="scientific">Aphanomyces invadans</name>
    <dbReference type="NCBI Taxonomy" id="157072"/>
    <lineage>
        <taxon>Eukaryota</taxon>
        <taxon>Sar</taxon>
        <taxon>Stramenopiles</taxon>
        <taxon>Oomycota</taxon>
        <taxon>Saprolegniomycetes</taxon>
        <taxon>Saprolegniales</taxon>
        <taxon>Verrucalvaceae</taxon>
        <taxon>Aphanomyces</taxon>
    </lineage>
</organism>
<keyword evidence="4" id="KW-0067">ATP-binding</keyword>
<dbReference type="GeneID" id="20079226"/>
<dbReference type="InterPro" id="IPR015433">
    <property type="entry name" value="PI3/4_kinase"/>
</dbReference>
<evidence type="ECO:0000256" key="3">
    <source>
        <dbReference type="ARBA" id="ARBA00022777"/>
    </source>
</evidence>
<dbReference type="GO" id="GO:0016477">
    <property type="term" value="P:cell migration"/>
    <property type="evidence" value="ECO:0007669"/>
    <property type="project" value="TreeGrafter"/>
</dbReference>
<protein>
    <recommendedName>
        <fullName evidence="10">PH domain-containing protein</fullName>
    </recommendedName>
</protein>
<dbReference type="InterPro" id="IPR029071">
    <property type="entry name" value="Ubiquitin-like_domsf"/>
</dbReference>
<dbReference type="RefSeq" id="XP_008863822.1">
    <property type="nucleotide sequence ID" value="XM_008865600.1"/>
</dbReference>
<dbReference type="GO" id="GO:0005942">
    <property type="term" value="C:phosphatidylinositol 3-kinase complex"/>
    <property type="evidence" value="ECO:0007669"/>
    <property type="project" value="TreeGrafter"/>
</dbReference>
<evidence type="ECO:0000313" key="9">
    <source>
        <dbReference type="EMBL" id="ETW07729.1"/>
    </source>
</evidence>
<dbReference type="SMART" id="SM00233">
    <property type="entry name" value="PH"/>
    <property type="match status" value="2"/>
</dbReference>
<dbReference type="PROSITE" id="PS50290">
    <property type="entry name" value="PI3_4_KINASE_3"/>
    <property type="match status" value="1"/>
</dbReference>
<dbReference type="STRING" id="157072.A0A024UN46"/>
<keyword evidence="3" id="KW-0418">Kinase</keyword>